<gene>
    <name evidence="1" type="ORF">T4B_4992</name>
</gene>
<name>A0A0V1IJA8_TRIPS</name>
<proteinExistence type="predicted"/>
<keyword evidence="2" id="KW-1185">Reference proteome</keyword>
<organism evidence="1 2">
    <name type="scientific">Trichinella pseudospiralis</name>
    <name type="common">Parasitic roundworm</name>
    <dbReference type="NCBI Taxonomy" id="6337"/>
    <lineage>
        <taxon>Eukaryota</taxon>
        <taxon>Metazoa</taxon>
        <taxon>Ecdysozoa</taxon>
        <taxon>Nematoda</taxon>
        <taxon>Enoplea</taxon>
        <taxon>Dorylaimia</taxon>
        <taxon>Trichinellida</taxon>
        <taxon>Trichinellidae</taxon>
        <taxon>Trichinella</taxon>
    </lineage>
</organism>
<dbReference type="Proteomes" id="UP000054805">
    <property type="component" value="Unassembled WGS sequence"/>
</dbReference>
<protein>
    <submittedName>
        <fullName evidence="1">Uncharacterized protein</fullName>
    </submittedName>
</protein>
<comment type="caution">
    <text evidence="1">The sequence shown here is derived from an EMBL/GenBank/DDBJ whole genome shotgun (WGS) entry which is preliminary data.</text>
</comment>
<accession>A0A0V1IJA8</accession>
<dbReference type="AlphaFoldDB" id="A0A0V1IJA8"/>
<dbReference type="EMBL" id="JYDS01000160">
    <property type="protein sequence ID" value="KRZ22907.1"/>
    <property type="molecule type" value="Genomic_DNA"/>
</dbReference>
<evidence type="ECO:0000313" key="1">
    <source>
        <dbReference type="EMBL" id="KRZ22907.1"/>
    </source>
</evidence>
<evidence type="ECO:0000313" key="2">
    <source>
        <dbReference type="Proteomes" id="UP000054805"/>
    </source>
</evidence>
<sequence length="63" mass="6875">MLLATAFLPVPQVDTGVSLLEAGTTESFNPLKLMALYYANNDRHNGALSSVIGHLFVDLRGKW</sequence>
<reference evidence="1 2" key="1">
    <citation type="submission" date="2015-01" db="EMBL/GenBank/DDBJ databases">
        <title>Evolution of Trichinella species and genotypes.</title>
        <authorList>
            <person name="Korhonen P.K."/>
            <person name="Edoardo P."/>
            <person name="Giuseppe L.R."/>
            <person name="Gasser R.B."/>
        </authorList>
    </citation>
    <scope>NUCLEOTIDE SEQUENCE [LARGE SCALE GENOMIC DNA]</scope>
    <source>
        <strain evidence="1">ISS588</strain>
    </source>
</reference>